<proteinExistence type="predicted"/>
<comment type="caution">
    <text evidence="1">The sequence shown here is derived from an EMBL/GenBank/DDBJ whole genome shotgun (WGS) entry which is preliminary data.</text>
</comment>
<reference evidence="1" key="2">
    <citation type="submission" date="2021-04" db="EMBL/GenBank/DDBJ databases">
        <authorList>
            <person name="Gilroy R."/>
        </authorList>
    </citation>
    <scope>NUCLEOTIDE SEQUENCE</scope>
    <source>
        <strain evidence="1">CHK188-4685</strain>
    </source>
</reference>
<reference evidence="1" key="1">
    <citation type="journal article" date="2021" name="PeerJ">
        <title>Extensive microbial diversity within the chicken gut microbiome revealed by metagenomics and culture.</title>
        <authorList>
            <person name="Gilroy R."/>
            <person name="Ravi A."/>
            <person name="Getino M."/>
            <person name="Pursley I."/>
            <person name="Horton D.L."/>
            <person name="Alikhan N.F."/>
            <person name="Baker D."/>
            <person name="Gharbi K."/>
            <person name="Hall N."/>
            <person name="Watson M."/>
            <person name="Adriaenssens E.M."/>
            <person name="Foster-Nyarko E."/>
            <person name="Jarju S."/>
            <person name="Secka A."/>
            <person name="Antonio M."/>
            <person name="Oren A."/>
            <person name="Chaudhuri R.R."/>
            <person name="La Ragione R."/>
            <person name="Hildebrand F."/>
            <person name="Pallen M.J."/>
        </authorList>
    </citation>
    <scope>NUCLEOTIDE SEQUENCE</scope>
    <source>
        <strain evidence="1">CHK188-4685</strain>
    </source>
</reference>
<evidence type="ECO:0000313" key="2">
    <source>
        <dbReference type="Proteomes" id="UP000886804"/>
    </source>
</evidence>
<dbReference type="EMBL" id="DWYS01000016">
    <property type="protein sequence ID" value="HJB06511.1"/>
    <property type="molecule type" value="Genomic_DNA"/>
</dbReference>
<gene>
    <name evidence="1" type="ORF">H9716_01445</name>
</gene>
<sequence length="236" mass="25849">MNEPEHFLHPSPWEYVHHSPLYPDQMGSLRFFNGTTAPFPIHISLDQIPFAAATLPTLATAYMPVEPGNRKVLLQNGSEPSVRLLEQPVSISQGSFSTAVLSDSSAAGLCLFQLTDMSSQEHTAQSCIRIFNGAMEGQPLTVAQCAGPLLWEQVPFGSASSYRFAEPGAVRFYTLSSSDREPLSSLSLLIRPGRNYTIYLMGNTWLPEGLRMIPVPDGIFQQQAPDAGHSLQKQAD</sequence>
<protein>
    <submittedName>
        <fullName evidence="1">DUF4397 domain-containing protein</fullName>
    </submittedName>
</protein>
<evidence type="ECO:0000313" key="1">
    <source>
        <dbReference type="EMBL" id="HJB06511.1"/>
    </source>
</evidence>
<accession>A0A9D2L5W5</accession>
<name>A0A9D2L5W5_9FIRM</name>
<organism evidence="1 2">
    <name type="scientific">Candidatus Enterocloster faecavium</name>
    <dbReference type="NCBI Taxonomy" id="2838560"/>
    <lineage>
        <taxon>Bacteria</taxon>
        <taxon>Bacillati</taxon>
        <taxon>Bacillota</taxon>
        <taxon>Clostridia</taxon>
        <taxon>Lachnospirales</taxon>
        <taxon>Lachnospiraceae</taxon>
        <taxon>Enterocloster</taxon>
    </lineage>
</organism>
<dbReference type="Proteomes" id="UP000886804">
    <property type="component" value="Unassembled WGS sequence"/>
</dbReference>
<dbReference type="AlphaFoldDB" id="A0A9D2L5W5"/>